<reference evidence="3" key="1">
    <citation type="submission" date="2022-03" db="EMBL/GenBank/DDBJ databases">
        <title>Draft genome sequence of Aduncisulcus paluster, a free-living microaerophilic Fornicata.</title>
        <authorList>
            <person name="Yuyama I."/>
            <person name="Kume K."/>
            <person name="Tamura T."/>
            <person name="Inagaki Y."/>
            <person name="Hashimoto T."/>
        </authorList>
    </citation>
    <scope>NUCLEOTIDE SEQUENCE</scope>
    <source>
        <strain evidence="3">NY0171</strain>
    </source>
</reference>
<dbReference type="PANTHER" id="PTHR43090">
    <property type="entry name" value="1-(5-PHOSPHORIBOSYL)-5-[(5-PHOSPHORIBOSYLAMINO)METHYLIDENEAMINO] IMIDAZOLE-4-CARBOXAMIDE ISOMERASE"/>
    <property type="match status" value="1"/>
</dbReference>
<dbReference type="Pfam" id="PF00977">
    <property type="entry name" value="His_biosynth"/>
    <property type="match status" value="1"/>
</dbReference>
<dbReference type="EMBL" id="BQXS01004174">
    <property type="protein sequence ID" value="GKT36506.1"/>
    <property type="molecule type" value="Genomic_DNA"/>
</dbReference>
<keyword evidence="2" id="KW-0028">Amino-acid biosynthesis</keyword>
<comment type="caution">
    <text evidence="3">The sequence shown here is derived from an EMBL/GenBank/DDBJ whole genome shotgun (WGS) entry which is preliminary data.</text>
</comment>
<dbReference type="SUPFAM" id="SSF51366">
    <property type="entry name" value="Ribulose-phoshate binding barrel"/>
    <property type="match status" value="1"/>
</dbReference>
<proteinExistence type="inferred from homology"/>
<accession>A0ABQ5KVP1</accession>
<name>A0ABQ5KVP1_9EUKA</name>
<evidence type="ECO:0000313" key="4">
    <source>
        <dbReference type="Proteomes" id="UP001057375"/>
    </source>
</evidence>
<evidence type="ECO:0000256" key="1">
    <source>
        <dbReference type="ARBA" id="ARBA00009667"/>
    </source>
</evidence>
<dbReference type="Gene3D" id="3.20.20.70">
    <property type="entry name" value="Aldolase class I"/>
    <property type="match status" value="1"/>
</dbReference>
<dbReference type="InterPro" id="IPR013785">
    <property type="entry name" value="Aldolase_TIM"/>
</dbReference>
<gene>
    <name evidence="3" type="ORF">ADUPG1_003178</name>
</gene>
<organism evidence="3 4">
    <name type="scientific">Aduncisulcus paluster</name>
    <dbReference type="NCBI Taxonomy" id="2918883"/>
    <lineage>
        <taxon>Eukaryota</taxon>
        <taxon>Metamonada</taxon>
        <taxon>Carpediemonas-like organisms</taxon>
        <taxon>Aduncisulcus</taxon>
    </lineage>
</organism>
<dbReference type="InterPro" id="IPR006062">
    <property type="entry name" value="His_biosynth"/>
</dbReference>
<keyword evidence="2" id="KW-0368">Histidine biosynthesis</keyword>
<dbReference type="PANTHER" id="PTHR43090:SF2">
    <property type="entry name" value="1-(5-PHOSPHORIBOSYL)-5-[(5-PHOSPHORIBOSYLAMINO)METHYLIDENEAMINO] IMIDAZOLE-4-CARBOXAMIDE ISOMERASE"/>
    <property type="match status" value="1"/>
</dbReference>
<feature type="non-terminal residue" evidence="3">
    <location>
        <position position="97"/>
    </location>
</feature>
<dbReference type="Proteomes" id="UP001057375">
    <property type="component" value="Unassembled WGS sequence"/>
</dbReference>
<keyword evidence="4" id="KW-1185">Reference proteome</keyword>
<comment type="similarity">
    <text evidence="1 2">Belongs to the HisA/HisF family.</text>
</comment>
<dbReference type="InterPro" id="IPR011060">
    <property type="entry name" value="RibuloseP-bd_barrel"/>
</dbReference>
<protein>
    <submittedName>
        <fullName evidence="3">Histidine biosynthesis protein like protein</fullName>
    </submittedName>
</protein>
<evidence type="ECO:0000313" key="3">
    <source>
        <dbReference type="EMBL" id="GKT36506.1"/>
    </source>
</evidence>
<sequence>MVTTDGWVKSSETKASDLLEALNQIGVQTVVYTDISRDGAMTGPNIDALVEANTVFSGTIIASGGISCTEDLVALRQAGIRDAIVGKALYEGAIDLK</sequence>
<evidence type="ECO:0000256" key="2">
    <source>
        <dbReference type="RuleBase" id="RU003657"/>
    </source>
</evidence>
<dbReference type="InterPro" id="IPR044524">
    <property type="entry name" value="Isoase_HisA-like"/>
</dbReference>